<gene>
    <name evidence="1" type="ORF">pipiens_008939</name>
</gene>
<name>A0ABD1DJ92_CULPP</name>
<comment type="caution">
    <text evidence="1">The sequence shown here is derived from an EMBL/GenBank/DDBJ whole genome shotgun (WGS) entry which is preliminary data.</text>
</comment>
<evidence type="ECO:0000313" key="1">
    <source>
        <dbReference type="EMBL" id="KAL1398474.1"/>
    </source>
</evidence>
<organism evidence="1 2">
    <name type="scientific">Culex pipiens pipiens</name>
    <name type="common">Northern house mosquito</name>
    <dbReference type="NCBI Taxonomy" id="38569"/>
    <lineage>
        <taxon>Eukaryota</taxon>
        <taxon>Metazoa</taxon>
        <taxon>Ecdysozoa</taxon>
        <taxon>Arthropoda</taxon>
        <taxon>Hexapoda</taxon>
        <taxon>Insecta</taxon>
        <taxon>Pterygota</taxon>
        <taxon>Neoptera</taxon>
        <taxon>Endopterygota</taxon>
        <taxon>Diptera</taxon>
        <taxon>Nematocera</taxon>
        <taxon>Culicoidea</taxon>
        <taxon>Culicidae</taxon>
        <taxon>Culicinae</taxon>
        <taxon>Culicini</taxon>
        <taxon>Culex</taxon>
        <taxon>Culex</taxon>
    </lineage>
</organism>
<keyword evidence="2" id="KW-1185">Reference proteome</keyword>
<dbReference type="EMBL" id="JBEHCU010005884">
    <property type="protein sequence ID" value="KAL1398474.1"/>
    <property type="molecule type" value="Genomic_DNA"/>
</dbReference>
<proteinExistence type="predicted"/>
<protein>
    <submittedName>
        <fullName evidence="1">Uncharacterized protein</fullName>
    </submittedName>
</protein>
<dbReference type="Proteomes" id="UP001562425">
    <property type="component" value="Unassembled WGS sequence"/>
</dbReference>
<accession>A0ABD1DJ92</accession>
<sequence length="84" mass="9605">MIGNPQNQTDNRLSREVHSEIIFRKIKASSHGAFYYGLDFSSRGLRISCVEAISYKRRHLVVWRLKFGFWASCLAAPPSCARSD</sequence>
<dbReference type="AlphaFoldDB" id="A0ABD1DJ92"/>
<reference evidence="1 2" key="1">
    <citation type="submission" date="2024-05" db="EMBL/GenBank/DDBJ databases">
        <title>Culex pipiens pipiens assembly and annotation.</title>
        <authorList>
            <person name="Alout H."/>
            <person name="Durand T."/>
        </authorList>
    </citation>
    <scope>NUCLEOTIDE SEQUENCE [LARGE SCALE GENOMIC DNA]</scope>
    <source>
        <strain evidence="1">HA-2024</strain>
        <tissue evidence="1">Whole body</tissue>
    </source>
</reference>
<evidence type="ECO:0000313" key="2">
    <source>
        <dbReference type="Proteomes" id="UP001562425"/>
    </source>
</evidence>